<dbReference type="InterPro" id="IPR050712">
    <property type="entry name" value="NAD(P)H-dep_reductase"/>
</dbReference>
<dbReference type="SUPFAM" id="SSF52218">
    <property type="entry name" value="Flavoproteins"/>
    <property type="match status" value="1"/>
</dbReference>
<dbReference type="RefSeq" id="WP_197680975.1">
    <property type="nucleotide sequence ID" value="NZ_LT629757.1"/>
</dbReference>
<dbReference type="EMBL" id="LT629757">
    <property type="protein sequence ID" value="SDS70920.1"/>
    <property type="molecule type" value="Genomic_DNA"/>
</dbReference>
<dbReference type="Gene3D" id="3.40.50.360">
    <property type="match status" value="1"/>
</dbReference>
<evidence type="ECO:0000259" key="1">
    <source>
        <dbReference type="Pfam" id="PF03358"/>
    </source>
</evidence>
<dbReference type="InterPro" id="IPR029039">
    <property type="entry name" value="Flavoprotein-like_sf"/>
</dbReference>
<dbReference type="PANTHER" id="PTHR30543:SF21">
    <property type="entry name" value="NAD(P)H-DEPENDENT FMN REDUCTASE LOT6"/>
    <property type="match status" value="1"/>
</dbReference>
<dbReference type="InterPro" id="IPR005025">
    <property type="entry name" value="FMN_Rdtase-like_dom"/>
</dbReference>
<feature type="domain" description="NADPH-dependent FMN reductase-like" evidence="1">
    <location>
        <begin position="1"/>
        <end position="147"/>
    </location>
</feature>
<organism evidence="2 3">
    <name type="scientific">Nocardioides scoriae</name>
    <dbReference type="NCBI Taxonomy" id="642780"/>
    <lineage>
        <taxon>Bacteria</taxon>
        <taxon>Bacillati</taxon>
        <taxon>Actinomycetota</taxon>
        <taxon>Actinomycetes</taxon>
        <taxon>Propionibacteriales</taxon>
        <taxon>Nocardioidaceae</taxon>
        <taxon>Nocardioides</taxon>
    </lineage>
</organism>
<dbReference type="GO" id="GO:0016491">
    <property type="term" value="F:oxidoreductase activity"/>
    <property type="evidence" value="ECO:0007669"/>
    <property type="project" value="InterPro"/>
</dbReference>
<accession>A0A1H1UES8</accession>
<gene>
    <name evidence="2" type="ORF">SAMN04488570_2501</name>
</gene>
<proteinExistence type="predicted"/>
<dbReference type="GO" id="GO:0005829">
    <property type="term" value="C:cytosol"/>
    <property type="evidence" value="ECO:0007669"/>
    <property type="project" value="TreeGrafter"/>
</dbReference>
<name>A0A1H1UES8_9ACTN</name>
<evidence type="ECO:0000313" key="3">
    <source>
        <dbReference type="Proteomes" id="UP000198859"/>
    </source>
</evidence>
<reference evidence="3" key="1">
    <citation type="submission" date="2016-10" db="EMBL/GenBank/DDBJ databases">
        <authorList>
            <person name="Varghese N."/>
            <person name="Submissions S."/>
        </authorList>
    </citation>
    <scope>NUCLEOTIDE SEQUENCE [LARGE SCALE GENOMIC DNA]</scope>
    <source>
        <strain evidence="3">DSM 22127</strain>
    </source>
</reference>
<dbReference type="PANTHER" id="PTHR30543">
    <property type="entry name" value="CHROMATE REDUCTASE"/>
    <property type="match status" value="1"/>
</dbReference>
<dbReference type="AlphaFoldDB" id="A0A1H1UES8"/>
<protein>
    <submittedName>
        <fullName evidence="2">NAD(P)H-dependent FMN reductase</fullName>
    </submittedName>
</protein>
<evidence type="ECO:0000313" key="2">
    <source>
        <dbReference type="EMBL" id="SDS70920.1"/>
    </source>
</evidence>
<keyword evidence="3" id="KW-1185">Reference proteome</keyword>
<sequence>MKILMLVGSLRTGSWTGELVGTLPALLPAGVEAAAYDGLADLPHYDQDLDGDDAPAAVVAFREALRGADALVVATPEYNGSIPGVLKNAVDWASRPRGASPLDGLPAAVVSVSPSPRGAQWAREDLVKVLRVAGAVPLEDAVGVATVHETVVDGRIADAEVETALRTLVGRLVDAGRERPAA</sequence>
<dbReference type="STRING" id="642780.SAMN04488570_2501"/>
<dbReference type="GO" id="GO:0010181">
    <property type="term" value="F:FMN binding"/>
    <property type="evidence" value="ECO:0007669"/>
    <property type="project" value="TreeGrafter"/>
</dbReference>
<dbReference type="Proteomes" id="UP000198859">
    <property type="component" value="Chromosome I"/>
</dbReference>
<dbReference type="Pfam" id="PF03358">
    <property type="entry name" value="FMN_red"/>
    <property type="match status" value="1"/>
</dbReference>